<keyword evidence="6" id="KW-0408">Iron</keyword>
<keyword evidence="2" id="KW-0479">Metal-binding</keyword>
<keyword evidence="3" id="KW-0847">Vitamin C</keyword>
<proteinExistence type="predicted"/>
<reference evidence="8" key="1">
    <citation type="submission" date="2021-01" db="EMBL/GenBank/DDBJ databases">
        <authorList>
            <person name="Corre E."/>
            <person name="Pelletier E."/>
            <person name="Niang G."/>
            <person name="Scheremetjew M."/>
            <person name="Finn R."/>
            <person name="Kale V."/>
            <person name="Holt S."/>
            <person name="Cochrane G."/>
            <person name="Meng A."/>
            <person name="Brown T."/>
            <person name="Cohen L."/>
        </authorList>
    </citation>
    <scope>NUCLEOTIDE SEQUENCE</scope>
    <source>
        <strain evidence="8">CCMP622</strain>
    </source>
</reference>
<dbReference type="EMBL" id="HBHP01022079">
    <property type="protein sequence ID" value="CAD9769757.1"/>
    <property type="molecule type" value="Transcribed_RNA"/>
</dbReference>
<dbReference type="InterPro" id="IPR005123">
    <property type="entry name" value="Oxoglu/Fe-dep_dioxygenase_dom"/>
</dbReference>
<organism evidence="8">
    <name type="scientific">Lotharella oceanica</name>
    <dbReference type="NCBI Taxonomy" id="641309"/>
    <lineage>
        <taxon>Eukaryota</taxon>
        <taxon>Sar</taxon>
        <taxon>Rhizaria</taxon>
        <taxon>Cercozoa</taxon>
        <taxon>Chlorarachniophyceae</taxon>
        <taxon>Lotharella</taxon>
    </lineage>
</organism>
<evidence type="ECO:0000256" key="4">
    <source>
        <dbReference type="ARBA" id="ARBA00022964"/>
    </source>
</evidence>
<dbReference type="PANTHER" id="PTHR12907:SF26">
    <property type="entry name" value="HIF PROLYL HYDROXYLASE, ISOFORM C"/>
    <property type="match status" value="1"/>
</dbReference>
<evidence type="ECO:0000313" key="8">
    <source>
        <dbReference type="EMBL" id="CAD9769757.1"/>
    </source>
</evidence>
<keyword evidence="5" id="KW-0560">Oxidoreductase</keyword>
<evidence type="ECO:0000256" key="5">
    <source>
        <dbReference type="ARBA" id="ARBA00023002"/>
    </source>
</evidence>
<dbReference type="GO" id="GO:0031543">
    <property type="term" value="F:peptidyl-proline dioxygenase activity"/>
    <property type="evidence" value="ECO:0007669"/>
    <property type="project" value="TreeGrafter"/>
</dbReference>
<evidence type="ECO:0000259" key="7">
    <source>
        <dbReference type="PROSITE" id="PS51471"/>
    </source>
</evidence>
<evidence type="ECO:0000256" key="1">
    <source>
        <dbReference type="ARBA" id="ARBA00001961"/>
    </source>
</evidence>
<dbReference type="AlphaFoldDB" id="A0A7S2XCV6"/>
<evidence type="ECO:0000256" key="2">
    <source>
        <dbReference type="ARBA" id="ARBA00022723"/>
    </source>
</evidence>
<protein>
    <recommendedName>
        <fullName evidence="7">Fe2OG dioxygenase domain-containing protein</fullName>
    </recommendedName>
</protein>
<gene>
    <name evidence="8" type="ORF">LSP00402_LOCUS13740</name>
</gene>
<dbReference type="PANTHER" id="PTHR12907">
    <property type="entry name" value="EGL NINE HOMOLOG-RELATED"/>
    <property type="match status" value="1"/>
</dbReference>
<sequence length="270" mass="30092">MELLPPHLKLKILSSLGQQIDDVVSPNAPMEISEVIQLSKLQESKLNFFTAEDLQNLQGKGYIVKEGLLQTKDKVRAVWDSILQLEKDGILKPAGMQNSNHKWKQSGIRGDKMAFITSMEMKNTAALDEVSRAMDALKTELNESVDFQCSKVSIQAAVYPGGGSRYVKHLDSCKGGPRRRLTVLFYPNIDWKEGDGGELRLYLPVRKRTTKQGEKVDAGLEGKMSEASQKAEVVDVKPTGNKVVVFLSDCVEHEVLKSNEKRAALTMWLC</sequence>
<dbReference type="InterPro" id="IPR044862">
    <property type="entry name" value="Pro_4_hyd_alph_FE2OG_OXY"/>
</dbReference>
<feature type="domain" description="Fe2OG dioxygenase" evidence="7">
    <location>
        <begin position="150"/>
        <end position="270"/>
    </location>
</feature>
<dbReference type="Gene3D" id="2.60.120.620">
    <property type="entry name" value="q2cbj1_9rhob like domain"/>
    <property type="match status" value="1"/>
</dbReference>
<name>A0A7S2XCV6_9EUKA</name>
<evidence type="ECO:0000256" key="3">
    <source>
        <dbReference type="ARBA" id="ARBA00022896"/>
    </source>
</evidence>
<dbReference type="InterPro" id="IPR006620">
    <property type="entry name" value="Pro_4_hyd_alph"/>
</dbReference>
<dbReference type="GO" id="GO:0031418">
    <property type="term" value="F:L-ascorbic acid binding"/>
    <property type="evidence" value="ECO:0007669"/>
    <property type="project" value="UniProtKB-KW"/>
</dbReference>
<dbReference type="Pfam" id="PF13640">
    <property type="entry name" value="2OG-FeII_Oxy_3"/>
    <property type="match status" value="1"/>
</dbReference>
<dbReference type="SMART" id="SM00702">
    <property type="entry name" value="P4Hc"/>
    <property type="match status" value="1"/>
</dbReference>
<dbReference type="GO" id="GO:0008198">
    <property type="term" value="F:ferrous iron binding"/>
    <property type="evidence" value="ECO:0007669"/>
    <property type="project" value="TreeGrafter"/>
</dbReference>
<accession>A0A7S2XCV6</accession>
<comment type="cofactor">
    <cofactor evidence="1">
        <name>L-ascorbate</name>
        <dbReference type="ChEBI" id="CHEBI:38290"/>
    </cofactor>
</comment>
<dbReference type="GO" id="GO:0071456">
    <property type="term" value="P:cellular response to hypoxia"/>
    <property type="evidence" value="ECO:0007669"/>
    <property type="project" value="TreeGrafter"/>
</dbReference>
<dbReference type="InterPro" id="IPR051559">
    <property type="entry name" value="HIF_prolyl_hydroxylases"/>
</dbReference>
<evidence type="ECO:0000256" key="6">
    <source>
        <dbReference type="ARBA" id="ARBA00023004"/>
    </source>
</evidence>
<keyword evidence="4" id="KW-0223">Dioxygenase</keyword>
<dbReference type="PROSITE" id="PS51471">
    <property type="entry name" value="FE2OG_OXY"/>
    <property type="match status" value="1"/>
</dbReference>